<comment type="caution">
    <text evidence="7">The sequence shown here is derived from an EMBL/GenBank/DDBJ whole genome shotgun (WGS) entry which is preliminary data.</text>
</comment>
<feature type="transmembrane region" description="Helical" evidence="6">
    <location>
        <begin position="312"/>
        <end position="331"/>
    </location>
</feature>
<dbReference type="Proteomes" id="UP000027920">
    <property type="component" value="Unassembled WGS sequence"/>
</dbReference>
<gene>
    <name evidence="7" type="ORF">A1O9_03843</name>
</gene>
<evidence type="ECO:0000256" key="4">
    <source>
        <dbReference type="ARBA" id="ARBA00022989"/>
    </source>
</evidence>
<dbReference type="EMBL" id="AMGV01000003">
    <property type="protein sequence ID" value="KEF59000.1"/>
    <property type="molecule type" value="Genomic_DNA"/>
</dbReference>
<dbReference type="AlphaFoldDB" id="A0A072PTX4"/>
<keyword evidence="2" id="KW-0813">Transport</keyword>
<evidence type="ECO:0000256" key="2">
    <source>
        <dbReference type="ARBA" id="ARBA00022448"/>
    </source>
</evidence>
<evidence type="ECO:0000256" key="3">
    <source>
        <dbReference type="ARBA" id="ARBA00022692"/>
    </source>
</evidence>
<dbReference type="InterPro" id="IPR036259">
    <property type="entry name" value="MFS_trans_sf"/>
</dbReference>
<organism evidence="7 8">
    <name type="scientific">Exophiala aquamarina CBS 119918</name>
    <dbReference type="NCBI Taxonomy" id="1182545"/>
    <lineage>
        <taxon>Eukaryota</taxon>
        <taxon>Fungi</taxon>
        <taxon>Dikarya</taxon>
        <taxon>Ascomycota</taxon>
        <taxon>Pezizomycotina</taxon>
        <taxon>Eurotiomycetes</taxon>
        <taxon>Chaetothyriomycetidae</taxon>
        <taxon>Chaetothyriales</taxon>
        <taxon>Herpotrichiellaceae</taxon>
        <taxon>Exophiala</taxon>
    </lineage>
</organism>
<sequence>MSAAQNFGTALSLRILLGSAQSFVQGISLYSSLWYKRDEIATRGELNLFTALIYWAATFSGAFSGLRAYGAGENLTLDDTGKESWRWLFVIEGSIAMTAGVAIWVLLPKFTDSMKTKHWLFTPAEIEIARSRSASYNTTDFKIDFKQILMTLLESKSWGFAFMNAGIGYGISSVGYFLPTFIHELGFSPVRTQLFTVISYACTCTTLFIAIISDRLNKKGVFLIGTLSLSCIGYAMLLSNVSMARKIAAACIATTGLYPSIILLNAWLLSNTCGYTKRATAWALAEVFGPCFSILGSHVYDTSPRFIKGHAIALGLLLSGLITCCLSIFWMHSANKKKDNELREFEERGESHPHRTKSLEEVQDYHIDFRYILYLKRESVKLSVDVLAHTTFAKGKAFLSPQRG</sequence>
<dbReference type="GO" id="GO:0022857">
    <property type="term" value="F:transmembrane transporter activity"/>
    <property type="evidence" value="ECO:0007669"/>
    <property type="project" value="InterPro"/>
</dbReference>
<dbReference type="VEuPathDB" id="FungiDB:A1O9_03843"/>
<accession>A0A072PTX4</accession>
<keyword evidence="4 6" id="KW-1133">Transmembrane helix</keyword>
<keyword evidence="8" id="KW-1185">Reference proteome</keyword>
<feature type="transmembrane region" description="Helical" evidence="6">
    <location>
        <begin position="247"/>
        <end position="269"/>
    </location>
</feature>
<proteinExistence type="predicted"/>
<evidence type="ECO:0000256" key="6">
    <source>
        <dbReference type="SAM" id="Phobius"/>
    </source>
</evidence>
<dbReference type="HOGENOM" id="CLU_001265_0_3_1"/>
<feature type="transmembrane region" description="Helical" evidence="6">
    <location>
        <begin position="86"/>
        <end position="107"/>
    </location>
</feature>
<keyword evidence="5 6" id="KW-0472">Membrane</keyword>
<protein>
    <recommendedName>
        <fullName evidence="9">Major facilitator superfamily (MFS) profile domain-containing protein</fullName>
    </recommendedName>
</protein>
<feature type="transmembrane region" description="Helical" evidence="6">
    <location>
        <begin position="15"/>
        <end position="34"/>
    </location>
</feature>
<evidence type="ECO:0000256" key="1">
    <source>
        <dbReference type="ARBA" id="ARBA00004141"/>
    </source>
</evidence>
<feature type="transmembrane region" description="Helical" evidence="6">
    <location>
        <begin position="281"/>
        <end position="300"/>
    </location>
</feature>
<feature type="transmembrane region" description="Helical" evidence="6">
    <location>
        <begin position="46"/>
        <end position="66"/>
    </location>
</feature>
<feature type="transmembrane region" description="Helical" evidence="6">
    <location>
        <begin position="194"/>
        <end position="213"/>
    </location>
</feature>
<evidence type="ECO:0000256" key="5">
    <source>
        <dbReference type="ARBA" id="ARBA00023136"/>
    </source>
</evidence>
<dbReference type="RefSeq" id="XP_013261590.1">
    <property type="nucleotide sequence ID" value="XM_013406136.1"/>
</dbReference>
<evidence type="ECO:0008006" key="9">
    <source>
        <dbReference type="Google" id="ProtNLM"/>
    </source>
</evidence>
<comment type="subcellular location">
    <subcellularLocation>
        <location evidence="1">Membrane</location>
        <topology evidence="1">Multi-pass membrane protein</topology>
    </subcellularLocation>
</comment>
<dbReference type="GeneID" id="25278777"/>
<name>A0A072PTX4_9EURO</name>
<dbReference type="Gene3D" id="1.20.1250.20">
    <property type="entry name" value="MFS general substrate transporter like domains"/>
    <property type="match status" value="2"/>
</dbReference>
<dbReference type="InterPro" id="IPR011701">
    <property type="entry name" value="MFS"/>
</dbReference>
<dbReference type="PANTHER" id="PTHR43791:SF36">
    <property type="entry name" value="TRANSPORTER, PUTATIVE (AFU_ORTHOLOGUE AFUA_6G08340)-RELATED"/>
    <property type="match status" value="1"/>
</dbReference>
<evidence type="ECO:0000313" key="7">
    <source>
        <dbReference type="EMBL" id="KEF59000.1"/>
    </source>
</evidence>
<dbReference type="OrthoDB" id="2985014at2759"/>
<keyword evidence="3 6" id="KW-0812">Transmembrane</keyword>
<evidence type="ECO:0000313" key="8">
    <source>
        <dbReference type="Proteomes" id="UP000027920"/>
    </source>
</evidence>
<feature type="transmembrane region" description="Helical" evidence="6">
    <location>
        <begin position="158"/>
        <end position="182"/>
    </location>
</feature>
<feature type="transmembrane region" description="Helical" evidence="6">
    <location>
        <begin position="220"/>
        <end position="241"/>
    </location>
</feature>
<reference evidence="7 8" key="1">
    <citation type="submission" date="2013-03" db="EMBL/GenBank/DDBJ databases">
        <title>The Genome Sequence of Exophiala aquamarina CBS 119918.</title>
        <authorList>
            <consortium name="The Broad Institute Genomics Platform"/>
            <person name="Cuomo C."/>
            <person name="de Hoog S."/>
            <person name="Gorbushina A."/>
            <person name="Walker B."/>
            <person name="Young S.K."/>
            <person name="Zeng Q."/>
            <person name="Gargeya S."/>
            <person name="Fitzgerald M."/>
            <person name="Haas B."/>
            <person name="Abouelleil A."/>
            <person name="Allen A.W."/>
            <person name="Alvarado L."/>
            <person name="Arachchi H.M."/>
            <person name="Berlin A.M."/>
            <person name="Chapman S.B."/>
            <person name="Gainer-Dewar J."/>
            <person name="Goldberg J."/>
            <person name="Griggs A."/>
            <person name="Gujja S."/>
            <person name="Hansen M."/>
            <person name="Howarth C."/>
            <person name="Imamovic A."/>
            <person name="Ireland A."/>
            <person name="Larimer J."/>
            <person name="McCowan C."/>
            <person name="Murphy C."/>
            <person name="Pearson M."/>
            <person name="Poon T.W."/>
            <person name="Priest M."/>
            <person name="Roberts A."/>
            <person name="Saif S."/>
            <person name="Shea T."/>
            <person name="Sisk P."/>
            <person name="Sykes S."/>
            <person name="Wortman J."/>
            <person name="Nusbaum C."/>
            <person name="Birren B."/>
        </authorList>
    </citation>
    <scope>NUCLEOTIDE SEQUENCE [LARGE SCALE GENOMIC DNA]</scope>
    <source>
        <strain evidence="7 8">CBS 119918</strain>
    </source>
</reference>
<dbReference type="Pfam" id="PF07690">
    <property type="entry name" value="MFS_1"/>
    <property type="match status" value="1"/>
</dbReference>
<dbReference type="SUPFAM" id="SSF103473">
    <property type="entry name" value="MFS general substrate transporter"/>
    <property type="match status" value="1"/>
</dbReference>
<dbReference type="PANTHER" id="PTHR43791">
    <property type="entry name" value="PERMEASE-RELATED"/>
    <property type="match status" value="1"/>
</dbReference>
<dbReference type="GO" id="GO:0016020">
    <property type="term" value="C:membrane"/>
    <property type="evidence" value="ECO:0007669"/>
    <property type="project" value="UniProtKB-SubCell"/>
</dbReference>